<dbReference type="EMBL" id="FOAZ01000016">
    <property type="protein sequence ID" value="SEM00263.1"/>
    <property type="molecule type" value="Genomic_DNA"/>
</dbReference>
<dbReference type="Pfam" id="PF04978">
    <property type="entry name" value="MST"/>
    <property type="match status" value="1"/>
</dbReference>
<dbReference type="InterPro" id="IPR007061">
    <property type="entry name" value="MST-like"/>
</dbReference>
<dbReference type="SUPFAM" id="SSF109854">
    <property type="entry name" value="DinB/YfiT-like putative metalloenzymes"/>
    <property type="match status" value="1"/>
</dbReference>
<dbReference type="RefSeq" id="WP_042451436.1">
    <property type="nucleotide sequence ID" value="NZ_BBPN01000022.1"/>
</dbReference>
<evidence type="ECO:0000313" key="2">
    <source>
        <dbReference type="Proteomes" id="UP000183015"/>
    </source>
</evidence>
<name>A0A1H7UTH0_STRJI</name>
<proteinExistence type="predicted"/>
<reference evidence="2" key="1">
    <citation type="submission" date="2016-10" db="EMBL/GenBank/DDBJ databases">
        <authorList>
            <person name="Varghese N."/>
        </authorList>
    </citation>
    <scope>NUCLEOTIDE SEQUENCE [LARGE SCALE GENOMIC DNA]</scope>
    <source>
        <strain evidence="2">DSM 45096 / BCRC 16803 / CGMCC 4.1857 / CIP 109030 / JCM 12277 / KCTC 19219 / NBRC 100920 / 33214</strain>
    </source>
</reference>
<dbReference type="InterPro" id="IPR034660">
    <property type="entry name" value="DinB/YfiT-like"/>
</dbReference>
<sequence length="172" mass="19091">MTIATELLGDSFDRVREIVHETVAGLSPEQLAFQPDDAANSIAWLVWHLTRIQDDHVSDLAERQQAWTEDGWHQRFGLPFAPEATGYAHTARQVAAVHGIGPELLLGYHDDVHERTLVFLRGPGIHHLDRVVDTRWDPPVTAAVRLVSVVSDDLQHAGQAAYVRGLLERSGA</sequence>
<dbReference type="eggNOG" id="COG2318">
    <property type="taxonomic scope" value="Bacteria"/>
</dbReference>
<accession>A0A1H7UTH0</accession>
<dbReference type="Proteomes" id="UP000183015">
    <property type="component" value="Unassembled WGS sequence"/>
</dbReference>
<gene>
    <name evidence="1" type="ORF">SAMN05414137_116157</name>
</gene>
<keyword evidence="2" id="KW-1185">Reference proteome</keyword>
<dbReference type="Gene3D" id="1.20.120.450">
    <property type="entry name" value="dinb family like domain"/>
    <property type="match status" value="1"/>
</dbReference>
<evidence type="ECO:0008006" key="3">
    <source>
        <dbReference type="Google" id="ProtNLM"/>
    </source>
</evidence>
<evidence type="ECO:0000313" key="1">
    <source>
        <dbReference type="EMBL" id="SEM00263.1"/>
    </source>
</evidence>
<dbReference type="STRING" id="235985.SAMN05414137_116157"/>
<dbReference type="NCBIfam" id="NF047843">
    <property type="entry name" value="MST_Rv0443"/>
    <property type="match status" value="1"/>
</dbReference>
<protein>
    <recommendedName>
        <fullName evidence="3">DUF664 domain-containing protein</fullName>
    </recommendedName>
</protein>
<organism evidence="1 2">
    <name type="scientific">Streptacidiphilus jiangxiensis</name>
    <dbReference type="NCBI Taxonomy" id="235985"/>
    <lineage>
        <taxon>Bacteria</taxon>
        <taxon>Bacillati</taxon>
        <taxon>Actinomycetota</taxon>
        <taxon>Actinomycetes</taxon>
        <taxon>Kitasatosporales</taxon>
        <taxon>Streptomycetaceae</taxon>
        <taxon>Streptacidiphilus</taxon>
    </lineage>
</organism>
<dbReference type="AlphaFoldDB" id="A0A1H7UTH0"/>